<comment type="catalytic activity">
    <reaction evidence="9">
        <text>myo-inositol(out) + H(+)(out) = myo-inositol(in) + H(+)(in)</text>
        <dbReference type="Rhea" id="RHEA:60364"/>
        <dbReference type="ChEBI" id="CHEBI:15378"/>
        <dbReference type="ChEBI" id="CHEBI:17268"/>
    </reaction>
</comment>
<feature type="transmembrane region" description="Helical" evidence="11">
    <location>
        <begin position="389"/>
        <end position="409"/>
    </location>
</feature>
<evidence type="ECO:0000256" key="3">
    <source>
        <dbReference type="ARBA" id="ARBA00022448"/>
    </source>
</evidence>
<dbReference type="InterPro" id="IPR020846">
    <property type="entry name" value="MFS_dom"/>
</dbReference>
<dbReference type="PANTHER" id="PTHR48022:SF34">
    <property type="entry name" value="MAJOR FACILITATOR SUPERFAMILY (MFS) PROFILE DOMAIN-CONTAINING PROTEIN-RELATED"/>
    <property type="match status" value="1"/>
</dbReference>
<feature type="transmembrane region" description="Helical" evidence="11">
    <location>
        <begin position="195"/>
        <end position="217"/>
    </location>
</feature>
<dbReference type="Gene3D" id="1.20.1250.20">
    <property type="entry name" value="MFS general substrate transporter like domains"/>
    <property type="match status" value="1"/>
</dbReference>
<dbReference type="InterPro" id="IPR005828">
    <property type="entry name" value="MFS_sugar_transport-like"/>
</dbReference>
<evidence type="ECO:0000256" key="4">
    <source>
        <dbReference type="ARBA" id="ARBA00022692"/>
    </source>
</evidence>
<evidence type="ECO:0000256" key="7">
    <source>
        <dbReference type="ARBA" id="ARBA00023136"/>
    </source>
</evidence>
<feature type="transmembrane region" description="Helical" evidence="11">
    <location>
        <begin position="360"/>
        <end position="382"/>
    </location>
</feature>
<evidence type="ECO:0000313" key="14">
    <source>
        <dbReference type="Proteomes" id="UP000620104"/>
    </source>
</evidence>
<dbReference type="PROSITE" id="PS50850">
    <property type="entry name" value="MFS"/>
    <property type="match status" value="1"/>
</dbReference>
<feature type="transmembrane region" description="Helical" evidence="11">
    <location>
        <begin position="135"/>
        <end position="154"/>
    </location>
</feature>
<feature type="transmembrane region" description="Helical" evidence="11">
    <location>
        <begin position="462"/>
        <end position="482"/>
    </location>
</feature>
<evidence type="ECO:0000256" key="8">
    <source>
        <dbReference type="ARBA" id="ARBA00043213"/>
    </source>
</evidence>
<feature type="transmembrane region" description="Helical" evidence="11">
    <location>
        <begin position="160"/>
        <end position="183"/>
    </location>
</feature>
<feature type="transmembrane region" description="Helical" evidence="11">
    <location>
        <begin position="494"/>
        <end position="512"/>
    </location>
</feature>
<feature type="domain" description="Major facilitator superfamily (MFS) profile" evidence="12">
    <location>
        <begin position="65"/>
        <end position="516"/>
    </location>
</feature>
<keyword evidence="5" id="KW-0672">Quinate metabolism</keyword>
<dbReference type="SUPFAM" id="SSF103473">
    <property type="entry name" value="MFS general substrate transporter"/>
    <property type="match status" value="1"/>
</dbReference>
<keyword evidence="4 11" id="KW-0812">Transmembrane</keyword>
<dbReference type="InterPro" id="IPR036259">
    <property type="entry name" value="MFS_trans_sf"/>
</dbReference>
<name>A0A8H3TW36_9TREE</name>
<keyword evidence="3 10" id="KW-0813">Transport</keyword>
<dbReference type="InterPro" id="IPR003663">
    <property type="entry name" value="Sugar/inositol_transpt"/>
</dbReference>
<dbReference type="InterPro" id="IPR005829">
    <property type="entry name" value="Sugar_transporter_CS"/>
</dbReference>
<evidence type="ECO:0000256" key="6">
    <source>
        <dbReference type="ARBA" id="ARBA00022989"/>
    </source>
</evidence>
<dbReference type="GO" id="GO:0005351">
    <property type="term" value="F:carbohydrate:proton symporter activity"/>
    <property type="evidence" value="ECO:0007669"/>
    <property type="project" value="TreeGrafter"/>
</dbReference>
<evidence type="ECO:0000256" key="11">
    <source>
        <dbReference type="SAM" id="Phobius"/>
    </source>
</evidence>
<evidence type="ECO:0000256" key="10">
    <source>
        <dbReference type="RuleBase" id="RU003346"/>
    </source>
</evidence>
<dbReference type="InterPro" id="IPR050360">
    <property type="entry name" value="MFS_Sugar_Transporters"/>
</dbReference>
<comment type="similarity">
    <text evidence="2 10">Belongs to the major facilitator superfamily. Sugar transporter (TC 2.A.1.1) family.</text>
</comment>
<dbReference type="Pfam" id="PF00083">
    <property type="entry name" value="Sugar_tr"/>
    <property type="match status" value="1"/>
</dbReference>
<evidence type="ECO:0000256" key="2">
    <source>
        <dbReference type="ARBA" id="ARBA00010992"/>
    </source>
</evidence>
<keyword evidence="7 11" id="KW-0472">Membrane</keyword>
<dbReference type="GO" id="GO:0016020">
    <property type="term" value="C:membrane"/>
    <property type="evidence" value="ECO:0007669"/>
    <property type="project" value="UniProtKB-SubCell"/>
</dbReference>
<feature type="transmembrane region" description="Helical" evidence="11">
    <location>
        <begin position="322"/>
        <end position="340"/>
    </location>
</feature>
<sequence>MQRQDSNYSDMQSDLKTDLYASHKPKKTQTWKSGAGEAHGRVLAEYLAEVPEEPKQIHNSWTYLIGVIMCMGAAAYGYDTGFFGGTLALDSFKRDFKMSERSSTTQANLVSLFQGGSFFGAGMQLPLTEKFGRKWTIIFANIIFIASAFAQTFANGSVEVFMVGRFLGGFAVGFLSLIIPVYLAEFAPPSIRGRLVGFFDIFIQVGTLAGFWINYGIDATLPSNKFQWQLPVFVQFFPAALLMIGAVFVPESPRWLMSKNRYDESVKALCNIRRLPADHPYIEYEIKMTHDSVEAERAVRGDATLWGLVKELASSKGHRKRVGLGLALIFFKTFSGVQAVNYYSPRIFKQLGFKGTKNSLFATGIYGTVKFVGTLIFGFFMVDRVGRRLPLIVGSIGLSLCLIYIGGYLTAMGPRDGTQPIAKGDYTAIVAIFLYATWYCFGWNSVPLTLISEIFNVRYRTISMTICLMWQWLCTFSIVRIMPIALDTITTKTYFLFGGIFICAAPFVWFFVPETRLLSLERIDRLFDSDSGEHRNDVEAAVPETEYKPEVDHVERLPPLKE</sequence>
<dbReference type="PANTHER" id="PTHR48022">
    <property type="entry name" value="PLASTIDIC GLUCOSE TRANSPORTER 4"/>
    <property type="match status" value="1"/>
</dbReference>
<protein>
    <recommendedName>
        <fullName evidence="8">Quinate transporter</fullName>
    </recommendedName>
</protein>
<reference evidence="13" key="1">
    <citation type="submission" date="2020-07" db="EMBL/GenBank/DDBJ databases">
        <title>Draft Genome Sequence of a Deep-Sea Yeast, Naganishia (Cryptococcus) liquefaciens strain N6.</title>
        <authorList>
            <person name="Han Y.W."/>
            <person name="Kajitani R."/>
            <person name="Morimoto H."/>
            <person name="Parhat M."/>
            <person name="Tsubouchi H."/>
            <person name="Bakenova O."/>
            <person name="Ogata M."/>
            <person name="Argunhan B."/>
            <person name="Aoki R."/>
            <person name="Kajiwara S."/>
            <person name="Itoh T."/>
            <person name="Iwasaki H."/>
        </authorList>
    </citation>
    <scope>NUCLEOTIDE SEQUENCE</scope>
    <source>
        <strain evidence="13">N6</strain>
    </source>
</reference>
<dbReference type="EMBL" id="BLZA01000028">
    <property type="protein sequence ID" value="GHJ88139.1"/>
    <property type="molecule type" value="Genomic_DNA"/>
</dbReference>
<dbReference type="PRINTS" id="PR00171">
    <property type="entry name" value="SUGRTRNSPORT"/>
</dbReference>
<keyword evidence="6 11" id="KW-1133">Transmembrane helix</keyword>
<keyword evidence="14" id="KW-1185">Reference proteome</keyword>
<dbReference type="PROSITE" id="PS00217">
    <property type="entry name" value="SUGAR_TRANSPORT_2"/>
    <property type="match status" value="1"/>
</dbReference>
<dbReference type="OrthoDB" id="508119at2759"/>
<evidence type="ECO:0000259" key="12">
    <source>
        <dbReference type="PROSITE" id="PS50850"/>
    </source>
</evidence>
<evidence type="ECO:0000256" key="9">
    <source>
        <dbReference type="ARBA" id="ARBA00049119"/>
    </source>
</evidence>
<comment type="subcellular location">
    <subcellularLocation>
        <location evidence="1">Membrane</location>
        <topology evidence="1">Multi-pass membrane protein</topology>
    </subcellularLocation>
</comment>
<evidence type="ECO:0000256" key="1">
    <source>
        <dbReference type="ARBA" id="ARBA00004141"/>
    </source>
</evidence>
<feature type="transmembrane region" description="Helical" evidence="11">
    <location>
        <begin position="429"/>
        <end position="450"/>
    </location>
</feature>
<proteinExistence type="inferred from homology"/>
<feature type="transmembrane region" description="Helical" evidence="11">
    <location>
        <begin position="229"/>
        <end position="249"/>
    </location>
</feature>
<comment type="caution">
    <text evidence="13">The sequence shown here is derived from an EMBL/GenBank/DDBJ whole genome shotgun (WGS) entry which is preliminary data.</text>
</comment>
<feature type="transmembrane region" description="Helical" evidence="11">
    <location>
        <begin position="61"/>
        <end position="89"/>
    </location>
</feature>
<dbReference type="PROSITE" id="PS00216">
    <property type="entry name" value="SUGAR_TRANSPORT_1"/>
    <property type="match status" value="1"/>
</dbReference>
<dbReference type="Proteomes" id="UP000620104">
    <property type="component" value="Unassembled WGS sequence"/>
</dbReference>
<dbReference type="FunFam" id="1.20.1250.20:FF:000026">
    <property type="entry name" value="MFS quinate transporter QutD"/>
    <property type="match status" value="1"/>
</dbReference>
<dbReference type="NCBIfam" id="TIGR00879">
    <property type="entry name" value="SP"/>
    <property type="match status" value="1"/>
</dbReference>
<accession>A0A8H3TW36</accession>
<evidence type="ECO:0000256" key="5">
    <source>
        <dbReference type="ARBA" id="ARBA00022911"/>
    </source>
</evidence>
<dbReference type="AlphaFoldDB" id="A0A8H3TW36"/>
<evidence type="ECO:0000313" key="13">
    <source>
        <dbReference type="EMBL" id="GHJ88139.1"/>
    </source>
</evidence>
<organism evidence="13 14">
    <name type="scientific">Naganishia liquefaciens</name>
    <dbReference type="NCBI Taxonomy" id="104408"/>
    <lineage>
        <taxon>Eukaryota</taxon>
        <taxon>Fungi</taxon>
        <taxon>Dikarya</taxon>
        <taxon>Basidiomycota</taxon>
        <taxon>Agaricomycotina</taxon>
        <taxon>Tremellomycetes</taxon>
        <taxon>Filobasidiales</taxon>
        <taxon>Filobasidiaceae</taxon>
        <taxon>Naganishia</taxon>
    </lineage>
</organism>
<gene>
    <name evidence="13" type="ORF">NliqN6_4541</name>
</gene>